<reference evidence="5" key="1">
    <citation type="submission" date="2020-05" db="EMBL/GenBank/DDBJ databases">
        <authorList>
            <person name="Chiriac C."/>
            <person name="Salcher M."/>
            <person name="Ghai R."/>
            <person name="Kavagutti S V."/>
        </authorList>
    </citation>
    <scope>NUCLEOTIDE SEQUENCE</scope>
</reference>
<dbReference type="PANTHER" id="PTHR43000">
    <property type="entry name" value="DTDP-D-GLUCOSE 4,6-DEHYDRATASE-RELATED"/>
    <property type="match status" value="1"/>
</dbReference>
<dbReference type="InterPro" id="IPR036291">
    <property type="entry name" value="NAD(P)-bd_dom_sf"/>
</dbReference>
<organism evidence="5">
    <name type="scientific">freshwater metagenome</name>
    <dbReference type="NCBI Taxonomy" id="449393"/>
    <lineage>
        <taxon>unclassified sequences</taxon>
        <taxon>metagenomes</taxon>
        <taxon>ecological metagenomes</taxon>
    </lineage>
</organism>
<sequence>MLLNDLLGPVARVKVFDKLTYAGSLKNLDGVCSDPRFNFIKGDICDQELVASHIAEGDIVINFAAESHVDRSITEPSEFVRTNVLGTQVLLSSAVAKKVKLFLQVSTDEVYGSIKSGSSRESDTLEPNSPYSASKAAADLLVRSYVQTYGLDARITRCCNNYGPGQYREKFIPLAIQCIRNNRPIPIYGDGKNIREWIHVEDHCRAIQLVLRNGKKGEVYNVGSGVLLENIEIASKLLKFSGKDPSLIKFVPDRLGHDFRYALNSEKIESTLGFKAQGTFDITLAELVKGVISDNLK</sequence>
<dbReference type="InterPro" id="IPR005888">
    <property type="entry name" value="dTDP_Gluc_deHydtase"/>
</dbReference>
<dbReference type="AlphaFoldDB" id="A0A6J6YVA7"/>
<dbReference type="Gene3D" id="3.40.50.720">
    <property type="entry name" value="NAD(P)-binding Rossmann-like Domain"/>
    <property type="match status" value="1"/>
</dbReference>
<evidence type="ECO:0000256" key="3">
    <source>
        <dbReference type="ARBA" id="ARBA00023239"/>
    </source>
</evidence>
<dbReference type="EMBL" id="CAFAAY010000023">
    <property type="protein sequence ID" value="CAB4812234.1"/>
    <property type="molecule type" value="Genomic_DNA"/>
</dbReference>
<gene>
    <name evidence="5" type="ORF">UFOPK3124_00482</name>
</gene>
<feature type="domain" description="NAD(P)-binding" evidence="4">
    <location>
        <begin position="11"/>
        <end position="285"/>
    </location>
</feature>
<dbReference type="GO" id="GO:0009225">
    <property type="term" value="P:nucleotide-sugar metabolic process"/>
    <property type="evidence" value="ECO:0007669"/>
    <property type="project" value="InterPro"/>
</dbReference>
<name>A0A6J6YVA7_9ZZZZ</name>
<evidence type="ECO:0000313" key="5">
    <source>
        <dbReference type="EMBL" id="CAB4812234.1"/>
    </source>
</evidence>
<keyword evidence="3" id="KW-0456">Lyase</keyword>
<dbReference type="GO" id="GO:0008460">
    <property type="term" value="F:dTDP-glucose 4,6-dehydratase activity"/>
    <property type="evidence" value="ECO:0007669"/>
    <property type="project" value="InterPro"/>
</dbReference>
<evidence type="ECO:0000256" key="1">
    <source>
        <dbReference type="ARBA" id="ARBA00001911"/>
    </source>
</evidence>
<evidence type="ECO:0000259" key="4">
    <source>
        <dbReference type="Pfam" id="PF16363"/>
    </source>
</evidence>
<dbReference type="InterPro" id="IPR016040">
    <property type="entry name" value="NAD(P)-bd_dom"/>
</dbReference>
<keyword evidence="2" id="KW-0520">NAD</keyword>
<comment type="cofactor">
    <cofactor evidence="1">
        <name>NAD(+)</name>
        <dbReference type="ChEBI" id="CHEBI:57540"/>
    </cofactor>
</comment>
<protein>
    <submittedName>
        <fullName evidence="5">Unannotated protein</fullName>
    </submittedName>
</protein>
<dbReference type="Pfam" id="PF16363">
    <property type="entry name" value="GDP_Man_Dehyd"/>
    <property type="match status" value="1"/>
</dbReference>
<dbReference type="CDD" id="cd05246">
    <property type="entry name" value="dTDP_GD_SDR_e"/>
    <property type="match status" value="1"/>
</dbReference>
<evidence type="ECO:0000256" key="2">
    <source>
        <dbReference type="ARBA" id="ARBA00023027"/>
    </source>
</evidence>
<dbReference type="Gene3D" id="3.90.25.10">
    <property type="entry name" value="UDP-galactose 4-epimerase, domain 1"/>
    <property type="match status" value="1"/>
</dbReference>
<dbReference type="NCBIfam" id="TIGR01181">
    <property type="entry name" value="dTDP_gluc_dehyt"/>
    <property type="match status" value="1"/>
</dbReference>
<accession>A0A6J6YVA7</accession>
<proteinExistence type="predicted"/>
<dbReference type="SUPFAM" id="SSF51735">
    <property type="entry name" value="NAD(P)-binding Rossmann-fold domains"/>
    <property type="match status" value="1"/>
</dbReference>